<dbReference type="InterPro" id="IPR038071">
    <property type="entry name" value="UROD/MetE-like_sf"/>
</dbReference>
<proteinExistence type="predicted"/>
<dbReference type="InterPro" id="IPR002629">
    <property type="entry name" value="Met_Synth_C/arc"/>
</dbReference>
<dbReference type="EMBL" id="PKPP01003305">
    <property type="protein sequence ID" value="PWA70099.1"/>
    <property type="molecule type" value="Genomic_DNA"/>
</dbReference>
<dbReference type="GO" id="GO:0008270">
    <property type="term" value="F:zinc ion binding"/>
    <property type="evidence" value="ECO:0007669"/>
    <property type="project" value="InterPro"/>
</dbReference>
<dbReference type="Gene3D" id="3.20.20.210">
    <property type="match status" value="1"/>
</dbReference>
<comment type="caution">
    <text evidence="5">The sequence shown here is derived from an EMBL/GenBank/DDBJ whole genome shotgun (WGS) entry which is preliminary data.</text>
</comment>
<evidence type="ECO:0000256" key="2">
    <source>
        <dbReference type="ARBA" id="ARBA00022723"/>
    </source>
</evidence>
<keyword evidence="6" id="KW-1185">Reference proteome</keyword>
<dbReference type="GO" id="GO:0003871">
    <property type="term" value="F:5-methyltetrahydropteroyltriglutamate-homocysteine S-methyltransferase activity"/>
    <property type="evidence" value="ECO:0007669"/>
    <property type="project" value="InterPro"/>
</dbReference>
<dbReference type="GO" id="GO:0009086">
    <property type="term" value="P:methionine biosynthetic process"/>
    <property type="evidence" value="ECO:0007669"/>
    <property type="project" value="InterPro"/>
</dbReference>
<reference evidence="5 6" key="1">
    <citation type="journal article" date="2018" name="Mol. Plant">
        <title>The genome of Artemisia annua provides insight into the evolution of Asteraceae family and artemisinin biosynthesis.</title>
        <authorList>
            <person name="Shen Q."/>
            <person name="Zhang L."/>
            <person name="Liao Z."/>
            <person name="Wang S."/>
            <person name="Yan T."/>
            <person name="Shi P."/>
            <person name="Liu M."/>
            <person name="Fu X."/>
            <person name="Pan Q."/>
            <person name="Wang Y."/>
            <person name="Lv Z."/>
            <person name="Lu X."/>
            <person name="Zhang F."/>
            <person name="Jiang W."/>
            <person name="Ma Y."/>
            <person name="Chen M."/>
            <person name="Hao X."/>
            <person name="Li L."/>
            <person name="Tang Y."/>
            <person name="Lv G."/>
            <person name="Zhou Y."/>
            <person name="Sun X."/>
            <person name="Brodelius P.E."/>
            <person name="Rose J.K.C."/>
            <person name="Tang K."/>
        </authorList>
    </citation>
    <scope>NUCLEOTIDE SEQUENCE [LARGE SCALE GENOMIC DNA]</scope>
    <source>
        <strain evidence="6">cv. Huhao1</strain>
        <tissue evidence="5">Leaf</tissue>
    </source>
</reference>
<accession>A0A2U1N9B1</accession>
<name>A0A2U1N9B1_ARTAN</name>
<evidence type="ECO:0000256" key="1">
    <source>
        <dbReference type="ARBA" id="ARBA00001947"/>
    </source>
</evidence>
<dbReference type="Proteomes" id="UP000245207">
    <property type="component" value="Unassembled WGS sequence"/>
</dbReference>
<comment type="cofactor">
    <cofactor evidence="1">
        <name>Zn(2+)</name>
        <dbReference type="ChEBI" id="CHEBI:29105"/>
    </cofactor>
</comment>
<dbReference type="SUPFAM" id="SSF51726">
    <property type="entry name" value="UROD/MetE-like"/>
    <property type="match status" value="1"/>
</dbReference>
<keyword evidence="3" id="KW-0862">Zinc</keyword>
<evidence type="ECO:0000313" key="5">
    <source>
        <dbReference type="EMBL" id="PWA70099.1"/>
    </source>
</evidence>
<dbReference type="AlphaFoldDB" id="A0A2U1N9B1"/>
<keyword evidence="2" id="KW-0479">Metal-binding</keyword>
<evidence type="ECO:0000313" key="6">
    <source>
        <dbReference type="Proteomes" id="UP000245207"/>
    </source>
</evidence>
<gene>
    <name evidence="5" type="ORF">CTI12_AA292630</name>
</gene>
<dbReference type="PANTHER" id="PTHR30519">
    <property type="entry name" value="5-METHYLTETRAHYDROPTEROYLTRIGLUTAMATE--HOMOCYSTEINE METHYLTRANSFERASE"/>
    <property type="match status" value="1"/>
</dbReference>
<feature type="domain" description="Cobalamin-independent methionine synthase MetE C-terminal/archaeal" evidence="4">
    <location>
        <begin position="203"/>
        <end position="278"/>
    </location>
</feature>
<dbReference type="OrthoDB" id="1053771at2759"/>
<protein>
    <submittedName>
        <fullName evidence="5">Cobalamine-independent methionine synthase</fullName>
    </submittedName>
</protein>
<dbReference type="STRING" id="35608.A0A2U1N9B1"/>
<sequence>MYYKAGESWTSCTATALDAQVKDREIFVRAAEDYLNIVTTATGGIVQTLVNGVIDELDDSNEAYVVDKTVDESLKTHLDDTKEPETAQESLEIVPESYAEVGSNQGNASVEGISCSSISVPFIQTVEESLKKEVDEKNEIRMTLESNGEFQDVPGDEVLIKELFCLLDSTICIMDVLASNWMNKPTSHAITNPCHCPKRCRNVMIALAIKDEVEDVEKAGVTVIQIDEAALRVGLPLRKAERAFYLDWVVHSFKATNVGVADTTQRKMMKCRSSEPWNEDSRDEDTILGTILVSYTMLTCQFHPFVLNGSFWYATLPLGGVERKVEQQQDKSSAKKSESMGTIDFGANVNQVRSESTPWGKDAMDEFSMLIPKSKISKSRGKRRLPKAKEKLFDNIQMLKLSLQNKSL</sequence>
<dbReference type="Pfam" id="PF01717">
    <property type="entry name" value="Meth_synt_2"/>
    <property type="match status" value="1"/>
</dbReference>
<evidence type="ECO:0000259" key="4">
    <source>
        <dbReference type="Pfam" id="PF01717"/>
    </source>
</evidence>
<organism evidence="5 6">
    <name type="scientific">Artemisia annua</name>
    <name type="common">Sweet wormwood</name>
    <dbReference type="NCBI Taxonomy" id="35608"/>
    <lineage>
        <taxon>Eukaryota</taxon>
        <taxon>Viridiplantae</taxon>
        <taxon>Streptophyta</taxon>
        <taxon>Embryophyta</taxon>
        <taxon>Tracheophyta</taxon>
        <taxon>Spermatophyta</taxon>
        <taxon>Magnoliopsida</taxon>
        <taxon>eudicotyledons</taxon>
        <taxon>Gunneridae</taxon>
        <taxon>Pentapetalae</taxon>
        <taxon>asterids</taxon>
        <taxon>campanulids</taxon>
        <taxon>Asterales</taxon>
        <taxon>Asteraceae</taxon>
        <taxon>Asteroideae</taxon>
        <taxon>Anthemideae</taxon>
        <taxon>Artemisiinae</taxon>
        <taxon>Artemisia</taxon>
    </lineage>
</organism>
<evidence type="ECO:0000256" key="3">
    <source>
        <dbReference type="ARBA" id="ARBA00022833"/>
    </source>
</evidence>